<dbReference type="Pfam" id="PF07608">
    <property type="entry name" value="DUF1571"/>
    <property type="match status" value="1"/>
</dbReference>
<organism evidence="1 2">
    <name type="scientific">Candidatus Zymogenus saltonus</name>
    <dbReference type="NCBI Taxonomy" id="2844893"/>
    <lineage>
        <taxon>Bacteria</taxon>
        <taxon>Deltaproteobacteria</taxon>
        <taxon>Candidatus Zymogenia</taxon>
        <taxon>Candidatus Zymogeniales</taxon>
        <taxon>Candidatus Zymogenaceae</taxon>
        <taxon>Candidatus Zymogenus</taxon>
    </lineage>
</organism>
<dbReference type="AlphaFoldDB" id="A0A9D8PKT7"/>
<accession>A0A9D8PKT7</accession>
<evidence type="ECO:0000313" key="2">
    <source>
        <dbReference type="Proteomes" id="UP000809273"/>
    </source>
</evidence>
<dbReference type="InterPro" id="IPR011465">
    <property type="entry name" value="DUF1571"/>
</dbReference>
<dbReference type="Proteomes" id="UP000809273">
    <property type="component" value="Unassembled WGS sequence"/>
</dbReference>
<gene>
    <name evidence="1" type="ORF">JW984_05900</name>
</gene>
<proteinExistence type="predicted"/>
<comment type="caution">
    <text evidence="1">The sequence shown here is derived from an EMBL/GenBank/DDBJ whole genome shotgun (WGS) entry which is preliminary data.</text>
</comment>
<dbReference type="EMBL" id="JAFGIX010000027">
    <property type="protein sequence ID" value="MBN1572716.1"/>
    <property type="molecule type" value="Genomic_DNA"/>
</dbReference>
<protein>
    <submittedName>
        <fullName evidence="1">DUF1571 domain-containing protein</fullName>
    </submittedName>
</protein>
<sequence>MKPLKPINPAIAILILTLTLIPLKVYSEHTLEPIDALRKCIGTMKGVNDYILVVHQVQRVGGKLLPEEVILYKFKRPNSVYLRSIGEANNGQEIIYREGWNDGKMMGHLGGALNGIILNLKPGADMANKRSRHTIDKSSLVYMMNTLERSMDYAKAHPEDNMIVEDIGTKNIFGKPVRLIRIKLPHGKDYPYYAPVSIFGIDMERYLPLYYRSYGPDGEMWEDYRYRDLRTNVGLTDLDFDPKNPEYNFQ</sequence>
<evidence type="ECO:0000313" key="1">
    <source>
        <dbReference type="EMBL" id="MBN1572716.1"/>
    </source>
</evidence>
<name>A0A9D8PKT7_9DELT</name>
<reference evidence="1" key="1">
    <citation type="journal article" date="2021" name="Environ. Microbiol.">
        <title>Genomic characterization of three novel Desulfobacterota classes expand the metabolic and phylogenetic diversity of the phylum.</title>
        <authorList>
            <person name="Murphy C.L."/>
            <person name="Biggerstaff J."/>
            <person name="Eichhorn A."/>
            <person name="Ewing E."/>
            <person name="Shahan R."/>
            <person name="Soriano D."/>
            <person name="Stewart S."/>
            <person name="VanMol K."/>
            <person name="Walker R."/>
            <person name="Walters P."/>
            <person name="Elshahed M.S."/>
            <person name="Youssef N.H."/>
        </authorList>
    </citation>
    <scope>NUCLEOTIDE SEQUENCE</scope>
    <source>
        <strain evidence="1">Zod_Metabat.24</strain>
    </source>
</reference>
<reference evidence="1" key="2">
    <citation type="submission" date="2021-01" db="EMBL/GenBank/DDBJ databases">
        <authorList>
            <person name="Hahn C.R."/>
            <person name="Youssef N.H."/>
            <person name="Elshahed M."/>
        </authorList>
    </citation>
    <scope>NUCLEOTIDE SEQUENCE</scope>
    <source>
        <strain evidence="1">Zod_Metabat.24</strain>
    </source>
</reference>
<dbReference type="Gene3D" id="2.50.20.10">
    <property type="entry name" value="Lipoprotein localisation LolA/LolB/LppX"/>
    <property type="match status" value="1"/>
</dbReference>